<dbReference type="OrthoDB" id="3206024at2"/>
<dbReference type="InterPro" id="IPR011251">
    <property type="entry name" value="Luciferase-like_dom"/>
</dbReference>
<keyword evidence="2" id="KW-0288">FMN</keyword>
<name>A0A4Q7JET8_9PSEU</name>
<comment type="caution">
    <text evidence="6">The sequence shown here is derived from an EMBL/GenBank/DDBJ whole genome shotgun (WGS) entry which is preliminary data.</text>
</comment>
<dbReference type="PANTHER" id="PTHR42847:SF4">
    <property type="entry name" value="ALKANESULFONATE MONOOXYGENASE-RELATED"/>
    <property type="match status" value="1"/>
</dbReference>
<keyword evidence="4" id="KW-0503">Monooxygenase</keyword>
<dbReference type="PANTHER" id="PTHR42847">
    <property type="entry name" value="ALKANESULFONATE MONOOXYGENASE"/>
    <property type="match status" value="1"/>
</dbReference>
<evidence type="ECO:0000259" key="5">
    <source>
        <dbReference type="Pfam" id="PF00296"/>
    </source>
</evidence>
<keyword evidence="3" id="KW-0560">Oxidoreductase</keyword>
<evidence type="ECO:0000313" key="6">
    <source>
        <dbReference type="EMBL" id="RZQ64984.1"/>
    </source>
</evidence>
<dbReference type="EMBL" id="SFCC01000002">
    <property type="protein sequence ID" value="RZQ64984.1"/>
    <property type="molecule type" value="Genomic_DNA"/>
</dbReference>
<dbReference type="GO" id="GO:0046306">
    <property type="term" value="P:alkanesulfonate catabolic process"/>
    <property type="evidence" value="ECO:0007669"/>
    <property type="project" value="TreeGrafter"/>
</dbReference>
<accession>A0A4Q7JET8</accession>
<dbReference type="RefSeq" id="WP_130473771.1">
    <property type="nucleotide sequence ID" value="NZ_SFCC01000002.1"/>
</dbReference>
<dbReference type="Proteomes" id="UP000292003">
    <property type="component" value="Unassembled WGS sequence"/>
</dbReference>
<keyword evidence="1" id="KW-0285">Flavoprotein</keyword>
<evidence type="ECO:0000256" key="2">
    <source>
        <dbReference type="ARBA" id="ARBA00022643"/>
    </source>
</evidence>
<dbReference type="Gene3D" id="3.20.20.30">
    <property type="entry name" value="Luciferase-like domain"/>
    <property type="match status" value="1"/>
</dbReference>
<feature type="domain" description="Luciferase-like" evidence="5">
    <location>
        <begin position="18"/>
        <end position="218"/>
    </location>
</feature>
<evidence type="ECO:0000256" key="4">
    <source>
        <dbReference type="ARBA" id="ARBA00023033"/>
    </source>
</evidence>
<evidence type="ECO:0000313" key="7">
    <source>
        <dbReference type="Proteomes" id="UP000292003"/>
    </source>
</evidence>
<gene>
    <name evidence="6" type="ORF">EWH70_03490</name>
</gene>
<protein>
    <submittedName>
        <fullName evidence="6">LLM class F420-dependent oxidoreductase</fullName>
    </submittedName>
</protein>
<dbReference type="InterPro" id="IPR050172">
    <property type="entry name" value="SsuD_RutA_monooxygenase"/>
</dbReference>
<dbReference type="InterPro" id="IPR036661">
    <property type="entry name" value="Luciferase-like_sf"/>
</dbReference>
<keyword evidence="7" id="KW-1185">Reference proteome</keyword>
<proteinExistence type="predicted"/>
<reference evidence="6 7" key="1">
    <citation type="submission" date="2019-02" db="EMBL/GenBank/DDBJ databases">
        <title>Draft genome sequence of Amycolatopsis sp. 8-3EHSu isolated from roots of Suaeda maritima.</title>
        <authorList>
            <person name="Duangmal K."/>
            <person name="Chantavorakit T."/>
        </authorList>
    </citation>
    <scope>NUCLEOTIDE SEQUENCE [LARGE SCALE GENOMIC DNA]</scope>
    <source>
        <strain evidence="6 7">8-3EHSu</strain>
    </source>
</reference>
<evidence type="ECO:0000256" key="1">
    <source>
        <dbReference type="ARBA" id="ARBA00022630"/>
    </source>
</evidence>
<dbReference type="GO" id="GO:0008726">
    <property type="term" value="F:alkanesulfonate monooxygenase activity"/>
    <property type="evidence" value="ECO:0007669"/>
    <property type="project" value="TreeGrafter"/>
</dbReference>
<dbReference type="NCBIfam" id="TIGR03619">
    <property type="entry name" value="F420_Rv2161c"/>
    <property type="match status" value="1"/>
</dbReference>
<dbReference type="InterPro" id="IPR019921">
    <property type="entry name" value="Lucif-like_OxRdtase_Rv2161c"/>
</dbReference>
<evidence type="ECO:0000256" key="3">
    <source>
        <dbReference type="ARBA" id="ARBA00023002"/>
    </source>
</evidence>
<sequence>MKIGISTFATDETLRPDALARAVEERGFESLFLAEHSHMPKGSTGPDGAELGRAYYRSLDPFLALTAAASSTERLLLGTGVALLVQRDVIHTAKEVATLDLLSGGRVLFTVGAGWNRAEMRNHGVDPGSRGRRLDEQLAALKLIWTRDEASFRGAHVEFGPIHMWPKPVQSPHPPIYIGGHSAAARRRVVEYGDGWFPITVTPDDVRGMRATLAAHGRTGVVINVPADEDDLDLVHEFAEAGADRATFHLTTVGDAATLRKLDELAAVRERLTR</sequence>
<dbReference type="AlphaFoldDB" id="A0A4Q7JET8"/>
<dbReference type="Pfam" id="PF00296">
    <property type="entry name" value="Bac_luciferase"/>
    <property type="match status" value="1"/>
</dbReference>
<organism evidence="6 7">
    <name type="scientific">Amycolatopsis suaedae</name>
    <dbReference type="NCBI Taxonomy" id="2510978"/>
    <lineage>
        <taxon>Bacteria</taxon>
        <taxon>Bacillati</taxon>
        <taxon>Actinomycetota</taxon>
        <taxon>Actinomycetes</taxon>
        <taxon>Pseudonocardiales</taxon>
        <taxon>Pseudonocardiaceae</taxon>
        <taxon>Amycolatopsis</taxon>
    </lineage>
</organism>
<dbReference type="SUPFAM" id="SSF51679">
    <property type="entry name" value="Bacterial luciferase-like"/>
    <property type="match status" value="1"/>
</dbReference>